<feature type="transmembrane region" description="Helical" evidence="8">
    <location>
        <begin position="370"/>
        <end position="390"/>
    </location>
</feature>
<dbReference type="GO" id="GO:0016020">
    <property type="term" value="C:membrane"/>
    <property type="evidence" value="ECO:0007669"/>
    <property type="project" value="UniProtKB-SubCell"/>
</dbReference>
<keyword evidence="3 7" id="KW-0813">Transport</keyword>
<evidence type="ECO:0000256" key="7">
    <source>
        <dbReference type="RuleBase" id="RU003346"/>
    </source>
</evidence>
<dbReference type="InterPro" id="IPR050360">
    <property type="entry name" value="MFS_Sugar_Transporters"/>
</dbReference>
<name>A0A8H7W5J9_9HELO</name>
<dbReference type="SUPFAM" id="SSF103473">
    <property type="entry name" value="MFS general substrate transporter"/>
    <property type="match status" value="1"/>
</dbReference>
<dbReference type="InterPro" id="IPR020846">
    <property type="entry name" value="MFS_dom"/>
</dbReference>
<evidence type="ECO:0000256" key="4">
    <source>
        <dbReference type="ARBA" id="ARBA00022692"/>
    </source>
</evidence>
<organism evidence="10 11">
    <name type="scientific">Cadophora malorum</name>
    <dbReference type="NCBI Taxonomy" id="108018"/>
    <lineage>
        <taxon>Eukaryota</taxon>
        <taxon>Fungi</taxon>
        <taxon>Dikarya</taxon>
        <taxon>Ascomycota</taxon>
        <taxon>Pezizomycotina</taxon>
        <taxon>Leotiomycetes</taxon>
        <taxon>Helotiales</taxon>
        <taxon>Ploettnerulaceae</taxon>
        <taxon>Cadophora</taxon>
    </lineage>
</organism>
<evidence type="ECO:0000256" key="8">
    <source>
        <dbReference type="SAM" id="Phobius"/>
    </source>
</evidence>
<feature type="transmembrane region" description="Helical" evidence="8">
    <location>
        <begin position="468"/>
        <end position="487"/>
    </location>
</feature>
<dbReference type="Pfam" id="PF00083">
    <property type="entry name" value="Sugar_tr"/>
    <property type="match status" value="1"/>
</dbReference>
<gene>
    <name evidence="10" type="ORF">IFR04_008406</name>
</gene>
<comment type="subcellular location">
    <subcellularLocation>
        <location evidence="1">Membrane</location>
        <topology evidence="1">Multi-pass membrane protein</topology>
    </subcellularLocation>
</comment>
<keyword evidence="11" id="KW-1185">Reference proteome</keyword>
<dbReference type="InterPro" id="IPR003663">
    <property type="entry name" value="Sugar/inositol_transpt"/>
</dbReference>
<evidence type="ECO:0000256" key="6">
    <source>
        <dbReference type="ARBA" id="ARBA00023136"/>
    </source>
</evidence>
<evidence type="ECO:0000256" key="5">
    <source>
        <dbReference type="ARBA" id="ARBA00022989"/>
    </source>
</evidence>
<proteinExistence type="inferred from homology"/>
<protein>
    <recommendedName>
        <fullName evidence="9">Major facilitator superfamily (MFS) profile domain-containing protein</fullName>
    </recommendedName>
</protein>
<feature type="transmembrane region" description="Helical" evidence="8">
    <location>
        <begin position="182"/>
        <end position="202"/>
    </location>
</feature>
<dbReference type="PROSITE" id="PS50850">
    <property type="entry name" value="MFS"/>
    <property type="match status" value="1"/>
</dbReference>
<dbReference type="FunFam" id="1.20.1250.20:FF:000078">
    <property type="entry name" value="MFS maltose transporter, putative"/>
    <property type="match status" value="1"/>
</dbReference>
<accession>A0A8H7W5J9</accession>
<evidence type="ECO:0000256" key="2">
    <source>
        <dbReference type="ARBA" id="ARBA00010992"/>
    </source>
</evidence>
<keyword evidence="6 8" id="KW-0472">Membrane</keyword>
<dbReference type="Proteomes" id="UP000664132">
    <property type="component" value="Unassembled WGS sequence"/>
</dbReference>
<dbReference type="InterPro" id="IPR036259">
    <property type="entry name" value="MFS_trans_sf"/>
</dbReference>
<evidence type="ECO:0000259" key="9">
    <source>
        <dbReference type="PROSITE" id="PS50850"/>
    </source>
</evidence>
<evidence type="ECO:0000256" key="3">
    <source>
        <dbReference type="ARBA" id="ARBA00022448"/>
    </source>
</evidence>
<dbReference type="PANTHER" id="PTHR48022:SF15">
    <property type="entry name" value="ALPHA-GLUCOSIDE TRANSPORTER, PUTATIVE (AFU_ORTHOLOGUE AFUA_5G00500)-RELATED"/>
    <property type="match status" value="1"/>
</dbReference>
<feature type="transmembrane region" description="Helical" evidence="8">
    <location>
        <begin position="434"/>
        <end position="456"/>
    </location>
</feature>
<comment type="caution">
    <text evidence="10">The sequence shown here is derived from an EMBL/GenBank/DDBJ whole genome shotgun (WGS) entry which is preliminary data.</text>
</comment>
<dbReference type="InterPro" id="IPR005829">
    <property type="entry name" value="Sugar_transporter_CS"/>
</dbReference>
<feature type="transmembrane region" description="Helical" evidence="8">
    <location>
        <begin position="124"/>
        <end position="143"/>
    </location>
</feature>
<dbReference type="EMBL" id="JAFJYH010000128">
    <property type="protein sequence ID" value="KAG4418421.1"/>
    <property type="molecule type" value="Genomic_DNA"/>
</dbReference>
<feature type="domain" description="Major facilitator superfamily (MFS) profile" evidence="9">
    <location>
        <begin position="49"/>
        <end position="491"/>
    </location>
</feature>
<feature type="transmembrane region" description="Helical" evidence="8">
    <location>
        <begin position="339"/>
        <end position="361"/>
    </location>
</feature>
<feature type="transmembrane region" description="Helical" evidence="8">
    <location>
        <begin position="304"/>
        <end position="327"/>
    </location>
</feature>
<evidence type="ECO:0000313" key="10">
    <source>
        <dbReference type="EMBL" id="KAG4418421.1"/>
    </source>
</evidence>
<dbReference type="GO" id="GO:0005351">
    <property type="term" value="F:carbohydrate:proton symporter activity"/>
    <property type="evidence" value="ECO:0007669"/>
    <property type="project" value="TreeGrafter"/>
</dbReference>
<dbReference type="Gene3D" id="1.20.1250.20">
    <property type="entry name" value="MFS general substrate transporter like domains"/>
    <property type="match status" value="1"/>
</dbReference>
<feature type="transmembrane region" description="Helical" evidence="8">
    <location>
        <begin position="396"/>
        <end position="422"/>
    </location>
</feature>
<sequence length="534" mass="58400">MDKETSTATQAEGSPATIATSEVVANYEENQHLQTRVNALKENWKGVLWCLYSFFICCMFGYDSLAGSAVISLPEFRETFGRPYDGDYVVDANWQLGFQAATLGGIVLGGFVTGFATQRWGRQICIFFAYFLTIGGVFMQYFSSTPAEYFGAKILTGIPLGCFTTVAPTYASEIAPLAIRGALTSGMNFSIVLGQLIGFGVMRQTTLGQYPGPMSYRILFAVQWGFAAVGLAFLPFFPESPYWLVAHGKMEQARKNIAKLHNSNYDVDGHLADIKTSLDRERAENETSGSYAECFNKANWRRTLAAVSTLFIQNACGNSWVIGYMSYFMQLGGLPSGQAFDATVGLSGMMVVGNICGWFLVEKFGRRGTALYGCSALCVTLLVIGIVACINTSSAIWVQVAFMAVWSFVYQATIGSCAWPIISENPTSRLRSPTQALATMMNGLSGAIWAFALPYAVNPDQGNMGGKIAFVFGGILIFAVVFIFFMIPESKGRTYVEMDELWSRGIPPRKFASTQLVPVVGNEEKLKSEHLEEA</sequence>
<dbReference type="AlphaFoldDB" id="A0A8H7W5J9"/>
<comment type="similarity">
    <text evidence="2 7">Belongs to the major facilitator superfamily. Sugar transporter (TC 2.A.1.1) family.</text>
</comment>
<feature type="transmembrane region" description="Helical" evidence="8">
    <location>
        <begin position="46"/>
        <end position="72"/>
    </location>
</feature>
<keyword evidence="5 8" id="KW-1133">Transmembrane helix</keyword>
<dbReference type="NCBIfam" id="TIGR00879">
    <property type="entry name" value="SP"/>
    <property type="match status" value="1"/>
</dbReference>
<evidence type="ECO:0000313" key="11">
    <source>
        <dbReference type="Proteomes" id="UP000664132"/>
    </source>
</evidence>
<dbReference type="InterPro" id="IPR005828">
    <property type="entry name" value="MFS_sugar_transport-like"/>
</dbReference>
<dbReference type="OrthoDB" id="6612291at2759"/>
<feature type="transmembrane region" description="Helical" evidence="8">
    <location>
        <begin position="149"/>
        <end position="170"/>
    </location>
</feature>
<evidence type="ECO:0000256" key="1">
    <source>
        <dbReference type="ARBA" id="ARBA00004141"/>
    </source>
</evidence>
<reference evidence="10" key="1">
    <citation type="submission" date="2021-02" db="EMBL/GenBank/DDBJ databases">
        <title>Genome sequence Cadophora malorum strain M34.</title>
        <authorList>
            <person name="Stefanovic E."/>
            <person name="Vu D."/>
            <person name="Scully C."/>
            <person name="Dijksterhuis J."/>
            <person name="Roader J."/>
            <person name="Houbraken J."/>
        </authorList>
    </citation>
    <scope>NUCLEOTIDE SEQUENCE</scope>
    <source>
        <strain evidence="10">M34</strain>
    </source>
</reference>
<feature type="transmembrane region" description="Helical" evidence="8">
    <location>
        <begin position="214"/>
        <end position="237"/>
    </location>
</feature>
<dbReference type="PANTHER" id="PTHR48022">
    <property type="entry name" value="PLASTIDIC GLUCOSE TRANSPORTER 4"/>
    <property type="match status" value="1"/>
</dbReference>
<keyword evidence="4 8" id="KW-0812">Transmembrane</keyword>
<dbReference type="PROSITE" id="PS00217">
    <property type="entry name" value="SUGAR_TRANSPORT_2"/>
    <property type="match status" value="1"/>
</dbReference>
<feature type="transmembrane region" description="Helical" evidence="8">
    <location>
        <begin position="92"/>
        <end position="112"/>
    </location>
</feature>